<dbReference type="Proteomes" id="UP000238042">
    <property type="component" value="Unassembled WGS sequence"/>
</dbReference>
<keyword evidence="2" id="KW-1185">Reference proteome</keyword>
<reference evidence="1 2" key="1">
    <citation type="submission" date="2018-02" db="EMBL/GenBank/DDBJ databases">
        <title>Genome sequences of Apibacter spp., gut symbionts of Asian honey bees.</title>
        <authorList>
            <person name="Kwong W.K."/>
            <person name="Steele M.I."/>
            <person name="Moran N.A."/>
        </authorList>
    </citation>
    <scope>NUCLEOTIDE SEQUENCE [LARGE SCALE GENOMIC DNA]</scope>
    <source>
        <strain evidence="2">wkB301</strain>
    </source>
</reference>
<sequence>MFSCAQGNKGKEIEQKTDEIMKTIDIPKQYKQEPFYYCGIYSSNVKWELFINDVQMFSHYQGMITSPIVPLNYNILQTGKQKMTIRIYPSEGKQTLGGYATFRMRLFYNQNFRDENDPEIDILSYELPYAQTKGLPYVEKTFEFEAEVPYKLIGWTKSKDLTKVPDLEAKVVAKIEQLRKVLENKDTEAYIRVVMPKLQEQFVCLYATQTEIKNYLNGLSLVNSEALEGLKNIKILPINSYQIVLEPNNKVVKLRQSDKDGDIIDGVVFEGISEETGEIETGSYLFRFHIPEGSNELEVIR</sequence>
<name>A0A2S8AE70_9FLAO</name>
<dbReference type="EMBL" id="PSZM01000036">
    <property type="protein sequence ID" value="PQL93231.1"/>
    <property type="molecule type" value="Genomic_DNA"/>
</dbReference>
<comment type="caution">
    <text evidence="1">The sequence shown here is derived from an EMBL/GenBank/DDBJ whole genome shotgun (WGS) entry which is preliminary data.</text>
</comment>
<dbReference type="AlphaFoldDB" id="A0A2S8AE70"/>
<accession>A0A2S8AE70</accession>
<evidence type="ECO:0000313" key="1">
    <source>
        <dbReference type="EMBL" id="PQL93231.1"/>
    </source>
</evidence>
<proteinExistence type="predicted"/>
<protein>
    <submittedName>
        <fullName evidence="1">Uncharacterized protein</fullName>
    </submittedName>
</protein>
<organism evidence="1 2">
    <name type="scientific">Apibacter adventoris</name>
    <dbReference type="NCBI Taxonomy" id="1679466"/>
    <lineage>
        <taxon>Bacteria</taxon>
        <taxon>Pseudomonadati</taxon>
        <taxon>Bacteroidota</taxon>
        <taxon>Flavobacteriia</taxon>
        <taxon>Flavobacteriales</taxon>
        <taxon>Weeksellaceae</taxon>
        <taxon>Apibacter</taxon>
    </lineage>
</organism>
<evidence type="ECO:0000313" key="2">
    <source>
        <dbReference type="Proteomes" id="UP000238042"/>
    </source>
</evidence>
<gene>
    <name evidence="1" type="ORF">C4S77_06105</name>
</gene>